<feature type="transmembrane region" description="Helical" evidence="7">
    <location>
        <begin position="110"/>
        <end position="130"/>
    </location>
</feature>
<reference evidence="9" key="1">
    <citation type="journal article" date="2019" name="Int. J. Syst. Evol. Microbiol.">
        <title>The Global Catalogue of Microorganisms (GCM) 10K type strain sequencing project: providing services to taxonomists for standard genome sequencing and annotation.</title>
        <authorList>
            <consortium name="The Broad Institute Genomics Platform"/>
            <consortium name="The Broad Institute Genome Sequencing Center for Infectious Disease"/>
            <person name="Wu L."/>
            <person name="Ma J."/>
        </authorList>
    </citation>
    <scope>NUCLEOTIDE SEQUENCE [LARGE SCALE GENOMIC DNA]</scope>
    <source>
        <strain evidence="9">CGMCC 1.10188</strain>
    </source>
</reference>
<accession>A0ABQ1IYC3</accession>
<evidence type="ECO:0000313" key="8">
    <source>
        <dbReference type="EMBL" id="GGB54996.1"/>
    </source>
</evidence>
<evidence type="ECO:0000256" key="2">
    <source>
        <dbReference type="ARBA" id="ARBA00006679"/>
    </source>
</evidence>
<dbReference type="PANTHER" id="PTHR33452">
    <property type="entry name" value="OXIDOREDUCTASE CATD-RELATED"/>
    <property type="match status" value="1"/>
</dbReference>
<comment type="caution">
    <text evidence="8">The sequence shown here is derived from an EMBL/GenBank/DDBJ whole genome shotgun (WGS) entry which is preliminary data.</text>
</comment>
<keyword evidence="9" id="KW-1185">Reference proteome</keyword>
<keyword evidence="5 7" id="KW-1133">Transmembrane helix</keyword>
<dbReference type="InterPro" id="IPR032808">
    <property type="entry name" value="DoxX"/>
</dbReference>
<evidence type="ECO:0000256" key="4">
    <source>
        <dbReference type="ARBA" id="ARBA00022692"/>
    </source>
</evidence>
<sequence length="146" mass="14940">MSLLTGSNAALAALILRLTLGIAALAHGLMKVFVFTLPGTVQYFESIGYPGIFAYLTVLAEVVGGLLLIAGIGTRLVALGQIPVLIGAALVHAGNGWVFSSPNGGWEFPVIWTAALVVQALLGDGAAAIGPRLYGRLSARGTAIRA</sequence>
<dbReference type="EMBL" id="BMDZ01000060">
    <property type="protein sequence ID" value="GGB54996.1"/>
    <property type="molecule type" value="Genomic_DNA"/>
</dbReference>
<evidence type="ECO:0000256" key="6">
    <source>
        <dbReference type="ARBA" id="ARBA00023136"/>
    </source>
</evidence>
<evidence type="ECO:0000256" key="7">
    <source>
        <dbReference type="SAM" id="Phobius"/>
    </source>
</evidence>
<proteinExistence type="inferred from homology"/>
<dbReference type="PANTHER" id="PTHR33452:SF1">
    <property type="entry name" value="INNER MEMBRANE PROTEIN YPHA-RELATED"/>
    <property type="match status" value="1"/>
</dbReference>
<dbReference type="RefSeq" id="WP_188581193.1">
    <property type="nucleotide sequence ID" value="NZ_BMDZ01000060.1"/>
</dbReference>
<dbReference type="Proteomes" id="UP000603352">
    <property type="component" value="Unassembled WGS sequence"/>
</dbReference>
<evidence type="ECO:0000256" key="5">
    <source>
        <dbReference type="ARBA" id="ARBA00022989"/>
    </source>
</evidence>
<feature type="transmembrane region" description="Helical" evidence="7">
    <location>
        <begin position="76"/>
        <end position="98"/>
    </location>
</feature>
<protein>
    <submittedName>
        <fullName evidence="8">Quinol oxidase</fullName>
    </submittedName>
</protein>
<comment type="subcellular location">
    <subcellularLocation>
        <location evidence="1">Cell membrane</location>
        <topology evidence="1">Multi-pass membrane protein</topology>
    </subcellularLocation>
</comment>
<organism evidence="8 9">
    <name type="scientific">Tistrella bauzanensis</name>
    <dbReference type="NCBI Taxonomy" id="657419"/>
    <lineage>
        <taxon>Bacteria</taxon>
        <taxon>Pseudomonadati</taxon>
        <taxon>Pseudomonadota</taxon>
        <taxon>Alphaproteobacteria</taxon>
        <taxon>Geminicoccales</taxon>
        <taxon>Geminicoccaceae</taxon>
        <taxon>Tistrella</taxon>
    </lineage>
</organism>
<name>A0ABQ1IYC3_9PROT</name>
<keyword evidence="3" id="KW-1003">Cell membrane</keyword>
<keyword evidence="6 7" id="KW-0472">Membrane</keyword>
<evidence type="ECO:0000313" key="9">
    <source>
        <dbReference type="Proteomes" id="UP000603352"/>
    </source>
</evidence>
<comment type="similarity">
    <text evidence="2">Belongs to the DoxX family.</text>
</comment>
<evidence type="ECO:0000256" key="1">
    <source>
        <dbReference type="ARBA" id="ARBA00004651"/>
    </source>
</evidence>
<evidence type="ECO:0000256" key="3">
    <source>
        <dbReference type="ARBA" id="ARBA00022475"/>
    </source>
</evidence>
<dbReference type="Pfam" id="PF07681">
    <property type="entry name" value="DoxX"/>
    <property type="match status" value="1"/>
</dbReference>
<dbReference type="InterPro" id="IPR051907">
    <property type="entry name" value="DoxX-like_oxidoreductase"/>
</dbReference>
<gene>
    <name evidence="8" type="ORF">GCM10011505_40000</name>
</gene>
<keyword evidence="4 7" id="KW-0812">Transmembrane</keyword>
<feature type="transmembrane region" description="Helical" evidence="7">
    <location>
        <begin position="52"/>
        <end position="69"/>
    </location>
</feature>